<name>A0A0L6JR79_9FIRM</name>
<protein>
    <submittedName>
        <fullName evidence="7">Methyl-accepting chemotaxis sensory transducer</fullName>
    </submittedName>
</protein>
<comment type="similarity">
    <text evidence="2">Belongs to the methyl-accepting chemotaxis (MCP) protein family.</text>
</comment>
<keyword evidence="1 3" id="KW-0807">Transducer</keyword>
<dbReference type="CDD" id="cd06225">
    <property type="entry name" value="HAMP"/>
    <property type="match status" value="1"/>
</dbReference>
<dbReference type="Pfam" id="PF00015">
    <property type="entry name" value="MCPsignal"/>
    <property type="match status" value="1"/>
</dbReference>
<dbReference type="SMART" id="SM00283">
    <property type="entry name" value="MA"/>
    <property type="match status" value="1"/>
</dbReference>
<feature type="transmembrane region" description="Helical" evidence="4">
    <location>
        <begin position="48"/>
        <end position="68"/>
    </location>
</feature>
<dbReference type="AlphaFoldDB" id="A0A0L6JR79"/>
<accession>A0A0L6JR79</accession>
<feature type="domain" description="Methyl-accepting transducer" evidence="5">
    <location>
        <begin position="441"/>
        <end position="698"/>
    </location>
</feature>
<evidence type="ECO:0000256" key="3">
    <source>
        <dbReference type="PROSITE-ProRule" id="PRU00284"/>
    </source>
</evidence>
<evidence type="ECO:0000259" key="5">
    <source>
        <dbReference type="PROSITE" id="PS50111"/>
    </source>
</evidence>
<feature type="domain" description="HAMP" evidence="6">
    <location>
        <begin position="370"/>
        <end position="422"/>
    </location>
</feature>
<dbReference type="Pfam" id="PF00672">
    <property type="entry name" value="HAMP"/>
    <property type="match status" value="1"/>
</dbReference>
<organism evidence="7 8">
    <name type="scientific">Pseudobacteroides cellulosolvens ATCC 35603 = DSM 2933</name>
    <dbReference type="NCBI Taxonomy" id="398512"/>
    <lineage>
        <taxon>Bacteria</taxon>
        <taxon>Bacillati</taxon>
        <taxon>Bacillota</taxon>
        <taxon>Clostridia</taxon>
        <taxon>Eubacteriales</taxon>
        <taxon>Oscillospiraceae</taxon>
        <taxon>Pseudobacteroides</taxon>
    </lineage>
</organism>
<comment type="caution">
    <text evidence="7">The sequence shown here is derived from an EMBL/GenBank/DDBJ whole genome shotgun (WGS) entry which is preliminary data.</text>
</comment>
<sequence>MKNTLNKPFSFIYALLTKFKSISFSDKISELLYSIAKLFRYAKIKLRLLLFFVLLSSVPLFILGSFSYKESSSALETKIQSFSSEITGQSAKIIRNSMNSVEANFSEIQNNRDTQLLINKFDQNTASQQDLIDSLYFSLSSMFSSNSIEGCMGFSMIHKGTTVLNNLGAQSTDFANMEKELMRIAENGKGKPTWLCIKGANSNEVYLSSVVQIINLNTGDPLVTMAAFFDKSFLNNILKDVNIDGSTDFVIVDSNSTIISSKNLERFPINSKYPNKNIVDQIPLETKKLESASVNKKVASKLIKATFQSSINGISYMVCFSHVNYTNWDIICTIPMDYLKSDSRHIRDTMIMVGIIIFLLAAIIALFISISISVPLSRLESLMKEASNGNLNISIKDKYSDEISSLVKNFDDMALNIKNLVSKVNVSSQNVLESSEKVNCLSTVFHTTAEQVAESMHQIALGTSEQAENNCKSLEFVKILSNDINKVGDEVKIVSEIIHDTKSLSENALSVLKSLNVKSMQTSSATNDIVDNINTLNTNIKEIQKIVKFISNISEQTNLLSLNAAIEAARAGEAGRGFAVVAEQVRKLADQTKEALTTISDVIKNIQEKATFTVISASNTQEIIKQQMNAVSETDNSFKDIFKSLENISNYMVSFESSVSNILESGNKTLEAINNISSFSEETAATVQEVSATTQNQLDSAEEVDDQAKLLTELAQELNKSITIFKV</sequence>
<dbReference type="PROSITE" id="PS50111">
    <property type="entry name" value="CHEMOTAXIS_TRANSDUC_2"/>
    <property type="match status" value="1"/>
</dbReference>
<evidence type="ECO:0000259" key="6">
    <source>
        <dbReference type="PROSITE" id="PS50885"/>
    </source>
</evidence>
<evidence type="ECO:0000313" key="8">
    <source>
        <dbReference type="Proteomes" id="UP000036923"/>
    </source>
</evidence>
<dbReference type="Proteomes" id="UP000036923">
    <property type="component" value="Unassembled WGS sequence"/>
</dbReference>
<evidence type="ECO:0000256" key="1">
    <source>
        <dbReference type="ARBA" id="ARBA00023224"/>
    </source>
</evidence>
<keyword evidence="4" id="KW-1133">Transmembrane helix</keyword>
<gene>
    <name evidence="7" type="ORF">Bccel_3568</name>
</gene>
<keyword evidence="4" id="KW-0472">Membrane</keyword>
<dbReference type="STRING" id="398512.Bccel_3568"/>
<dbReference type="InterPro" id="IPR004089">
    <property type="entry name" value="MCPsignal_dom"/>
</dbReference>
<dbReference type="EMBL" id="LGTC01000001">
    <property type="protein sequence ID" value="KNY28294.1"/>
    <property type="molecule type" value="Genomic_DNA"/>
</dbReference>
<evidence type="ECO:0000313" key="7">
    <source>
        <dbReference type="EMBL" id="KNY28294.1"/>
    </source>
</evidence>
<dbReference type="PATRIC" id="fig|398512.5.peg.3737"/>
<dbReference type="RefSeq" id="WP_036938457.1">
    <property type="nucleotide sequence ID" value="NZ_JQKC01000007.1"/>
</dbReference>
<proteinExistence type="inferred from homology"/>
<keyword evidence="4" id="KW-0812">Transmembrane</keyword>
<dbReference type="PROSITE" id="PS50885">
    <property type="entry name" value="HAMP"/>
    <property type="match status" value="1"/>
</dbReference>
<dbReference type="eggNOG" id="COG0840">
    <property type="taxonomic scope" value="Bacteria"/>
</dbReference>
<keyword evidence="8" id="KW-1185">Reference proteome</keyword>
<dbReference type="GO" id="GO:0016020">
    <property type="term" value="C:membrane"/>
    <property type="evidence" value="ECO:0007669"/>
    <property type="project" value="InterPro"/>
</dbReference>
<feature type="transmembrane region" description="Helical" evidence="4">
    <location>
        <begin position="350"/>
        <end position="374"/>
    </location>
</feature>
<dbReference type="PANTHER" id="PTHR32089:SF114">
    <property type="entry name" value="METHYL-ACCEPTING CHEMOTAXIS PROTEIN MCPB"/>
    <property type="match status" value="1"/>
</dbReference>
<dbReference type="SUPFAM" id="SSF58104">
    <property type="entry name" value="Methyl-accepting chemotaxis protein (MCP) signaling domain"/>
    <property type="match status" value="1"/>
</dbReference>
<reference evidence="8" key="1">
    <citation type="submission" date="2015-07" db="EMBL/GenBank/DDBJ databases">
        <title>Near-Complete Genome Sequence of the Cellulolytic Bacterium Bacteroides (Pseudobacteroides) cellulosolvens ATCC 35603.</title>
        <authorList>
            <person name="Dassa B."/>
            <person name="Utturkar S.M."/>
            <person name="Klingeman D.M."/>
            <person name="Hurt R.A."/>
            <person name="Keller M."/>
            <person name="Xu J."/>
            <person name="Reddy Y.H.K."/>
            <person name="Borovok I."/>
            <person name="Grinberg I.R."/>
            <person name="Lamed R."/>
            <person name="Zhivin O."/>
            <person name="Bayer E.A."/>
            <person name="Brown S.D."/>
        </authorList>
    </citation>
    <scope>NUCLEOTIDE SEQUENCE [LARGE SCALE GENOMIC DNA]</scope>
    <source>
        <strain evidence="8">DSM 2933</strain>
    </source>
</reference>
<dbReference type="SMART" id="SM00304">
    <property type="entry name" value="HAMP"/>
    <property type="match status" value="1"/>
</dbReference>
<dbReference type="GO" id="GO:0007165">
    <property type="term" value="P:signal transduction"/>
    <property type="evidence" value="ECO:0007669"/>
    <property type="project" value="UniProtKB-KW"/>
</dbReference>
<dbReference type="PANTHER" id="PTHR32089">
    <property type="entry name" value="METHYL-ACCEPTING CHEMOTAXIS PROTEIN MCPB"/>
    <property type="match status" value="1"/>
</dbReference>
<dbReference type="Gene3D" id="6.10.340.10">
    <property type="match status" value="1"/>
</dbReference>
<evidence type="ECO:0000256" key="4">
    <source>
        <dbReference type="SAM" id="Phobius"/>
    </source>
</evidence>
<dbReference type="Gene3D" id="1.10.287.950">
    <property type="entry name" value="Methyl-accepting chemotaxis protein"/>
    <property type="match status" value="1"/>
</dbReference>
<dbReference type="Gene3D" id="3.30.450.20">
    <property type="entry name" value="PAS domain"/>
    <property type="match status" value="1"/>
</dbReference>
<dbReference type="OrthoDB" id="9760371at2"/>
<dbReference type="InterPro" id="IPR003660">
    <property type="entry name" value="HAMP_dom"/>
</dbReference>
<evidence type="ECO:0000256" key="2">
    <source>
        <dbReference type="ARBA" id="ARBA00029447"/>
    </source>
</evidence>